<gene>
    <name evidence="1" type="ORF">Gogos_021457</name>
</gene>
<dbReference type="AlphaFoldDB" id="A0A7J9CXH5"/>
<dbReference type="EMBL" id="JABEZY010123024">
    <property type="protein sequence ID" value="MBA0753153.1"/>
    <property type="molecule type" value="Genomic_DNA"/>
</dbReference>
<comment type="caution">
    <text evidence="1">The sequence shown here is derived from an EMBL/GenBank/DDBJ whole genome shotgun (WGS) entry which is preliminary data.</text>
</comment>
<name>A0A7J9CXH5_GOSGO</name>
<evidence type="ECO:0000313" key="2">
    <source>
        <dbReference type="Proteomes" id="UP000593579"/>
    </source>
</evidence>
<organism evidence="1 2">
    <name type="scientific">Gossypium gossypioides</name>
    <name type="common">Mexican cotton</name>
    <name type="synonym">Selera gossypioides</name>
    <dbReference type="NCBI Taxonomy" id="34282"/>
    <lineage>
        <taxon>Eukaryota</taxon>
        <taxon>Viridiplantae</taxon>
        <taxon>Streptophyta</taxon>
        <taxon>Embryophyta</taxon>
        <taxon>Tracheophyta</taxon>
        <taxon>Spermatophyta</taxon>
        <taxon>Magnoliopsida</taxon>
        <taxon>eudicotyledons</taxon>
        <taxon>Gunneridae</taxon>
        <taxon>Pentapetalae</taxon>
        <taxon>rosids</taxon>
        <taxon>malvids</taxon>
        <taxon>Malvales</taxon>
        <taxon>Malvaceae</taxon>
        <taxon>Malvoideae</taxon>
        <taxon>Gossypium</taxon>
    </lineage>
</organism>
<protein>
    <recommendedName>
        <fullName evidence="3">Reverse transcriptase zinc-binding domain-containing protein</fullName>
    </recommendedName>
</protein>
<sequence>MMRSGSHQKILDYLQLIVNTFSEEDAERSSVSHWRKNPMMIVLYGSVNLRESTRKLVNIATCPRCGEEVEIIDHLFRECPVSVEGFRKWSYPPGASIKINFDGAYDVCHFQSASGIMAKNNERTVLLSCSEIHQEVASAFTAEALACRKAIIARSRNLEFVYTPISANILAHILATESLKKEEVYLVKNVPGYAENQKETDRVREPEKRK</sequence>
<dbReference type="Proteomes" id="UP000593579">
    <property type="component" value="Unassembled WGS sequence"/>
</dbReference>
<proteinExistence type="predicted"/>
<dbReference type="OrthoDB" id="1002691at2759"/>
<keyword evidence="2" id="KW-1185">Reference proteome</keyword>
<evidence type="ECO:0008006" key="3">
    <source>
        <dbReference type="Google" id="ProtNLM"/>
    </source>
</evidence>
<accession>A0A7J9CXH5</accession>
<evidence type="ECO:0000313" key="1">
    <source>
        <dbReference type="EMBL" id="MBA0753153.1"/>
    </source>
</evidence>
<reference evidence="1 2" key="1">
    <citation type="journal article" date="2019" name="Genome Biol. Evol.">
        <title>Insights into the evolution of the New World diploid cottons (Gossypium, subgenus Houzingenia) based on genome sequencing.</title>
        <authorList>
            <person name="Grover C.E."/>
            <person name="Arick M.A. 2nd"/>
            <person name="Thrash A."/>
            <person name="Conover J.L."/>
            <person name="Sanders W.S."/>
            <person name="Peterson D.G."/>
            <person name="Frelichowski J.E."/>
            <person name="Scheffler J.A."/>
            <person name="Scheffler B.E."/>
            <person name="Wendel J.F."/>
        </authorList>
    </citation>
    <scope>NUCLEOTIDE SEQUENCE [LARGE SCALE GENOMIC DNA]</scope>
    <source>
        <strain evidence="1">5</strain>
        <tissue evidence="1">Leaf</tissue>
    </source>
</reference>